<dbReference type="EMBL" id="DUIH01000003">
    <property type="protein sequence ID" value="HIH69189.1"/>
    <property type="molecule type" value="Genomic_DNA"/>
</dbReference>
<evidence type="ECO:0008006" key="3">
    <source>
        <dbReference type="Google" id="ProtNLM"/>
    </source>
</evidence>
<organism evidence="1 2">
    <name type="scientific">Methermicoccus shengliensis</name>
    <dbReference type="NCBI Taxonomy" id="660064"/>
    <lineage>
        <taxon>Archaea</taxon>
        <taxon>Methanobacteriati</taxon>
        <taxon>Methanobacteriota</taxon>
        <taxon>Stenosarchaea group</taxon>
        <taxon>Methanomicrobia</taxon>
        <taxon>Methanosarcinales</taxon>
        <taxon>Methermicoccaceae</taxon>
        <taxon>Methermicoccus</taxon>
    </lineage>
</organism>
<dbReference type="Proteomes" id="UP000600363">
    <property type="component" value="Unassembled WGS sequence"/>
</dbReference>
<dbReference type="RefSeq" id="WP_157203156.1">
    <property type="nucleotide sequence ID" value="NZ_DUIH01000003.1"/>
</dbReference>
<sequence length="46" mass="4899">MMKALCDVCRARVAQSTCPMCGRRVCMVCMSEGGVCVLCLAGRMAP</sequence>
<evidence type="ECO:0000313" key="2">
    <source>
        <dbReference type="Proteomes" id="UP000600363"/>
    </source>
</evidence>
<gene>
    <name evidence="1" type="ORF">HA299_00990</name>
</gene>
<evidence type="ECO:0000313" key="1">
    <source>
        <dbReference type="EMBL" id="HIH69189.1"/>
    </source>
</evidence>
<proteinExistence type="predicted"/>
<protein>
    <recommendedName>
        <fullName evidence="3">Orotate phosphoribosyltransferase</fullName>
    </recommendedName>
</protein>
<reference evidence="1" key="1">
    <citation type="journal article" date="2020" name="bioRxiv">
        <title>A rank-normalized archaeal taxonomy based on genome phylogeny resolves widespread incomplete and uneven classifications.</title>
        <authorList>
            <person name="Rinke C."/>
            <person name="Chuvochina M."/>
            <person name="Mussig A.J."/>
            <person name="Chaumeil P.-A."/>
            <person name="Waite D.W."/>
            <person name="Whitman W.B."/>
            <person name="Parks D.H."/>
            <person name="Hugenholtz P."/>
        </authorList>
    </citation>
    <scope>NUCLEOTIDE SEQUENCE</scope>
    <source>
        <strain evidence="1">UBA12518</strain>
    </source>
</reference>
<dbReference type="AlphaFoldDB" id="A0A832RVD8"/>
<accession>A0A832RVD8</accession>
<name>A0A832RVD8_9EURY</name>
<comment type="caution">
    <text evidence="1">The sequence shown here is derived from an EMBL/GenBank/DDBJ whole genome shotgun (WGS) entry which is preliminary data.</text>
</comment>